<sequence length="62" mass="6823">MSTAVADFPVPIRAIDEDVIPAVRPNAPESWPGGAQYRSERVPNPCRLPRWGQAMPEHGEQA</sequence>
<dbReference type="EMBL" id="CP058905">
    <property type="protein sequence ID" value="QLJ99635.1"/>
    <property type="molecule type" value="Genomic_DNA"/>
</dbReference>
<proteinExistence type="predicted"/>
<name>A0A7D5YGA3_9ACTN</name>
<reference evidence="2" key="1">
    <citation type="submission" date="2020-08" db="EMBL/GenBank/DDBJ databases">
        <title>A bifunctional nitrone conjugated secondary metabolite targeting the ribosome.</title>
        <authorList>
            <person name="Limbrick E.M."/>
            <person name="Graf M."/>
            <person name="Derewacz D.K."/>
            <person name="Nguyen F."/>
            <person name="Spraggins J.M."/>
            <person name="Wieland M."/>
            <person name="Ynigez-Gutierrez A.E."/>
            <person name="Reisman B.J."/>
            <person name="Zinshteyn B."/>
            <person name="McCulloch K."/>
            <person name="Iverson T.M."/>
            <person name="Green R."/>
            <person name="Wilson D.N."/>
            <person name="Bachmann B.O."/>
        </authorList>
    </citation>
    <scope>NUCLEOTIDE SEQUENCE</scope>
    <source>
        <strain evidence="2">Africana</strain>
    </source>
</reference>
<evidence type="ECO:0000256" key="1">
    <source>
        <dbReference type="SAM" id="MobiDB-lite"/>
    </source>
</evidence>
<accession>A0A7D5YGA3</accession>
<organism evidence="2">
    <name type="scientific">Micromonospora carbonacea</name>
    <dbReference type="NCBI Taxonomy" id="47853"/>
    <lineage>
        <taxon>Bacteria</taxon>
        <taxon>Bacillati</taxon>
        <taxon>Actinomycetota</taxon>
        <taxon>Actinomycetes</taxon>
        <taxon>Micromonosporales</taxon>
        <taxon>Micromonosporaceae</taxon>
        <taxon>Micromonospora</taxon>
    </lineage>
</organism>
<gene>
    <name evidence="2" type="ORF">HZU44_05855</name>
</gene>
<dbReference type="AlphaFoldDB" id="A0A7D5YGA3"/>
<evidence type="ECO:0000313" key="2">
    <source>
        <dbReference type="EMBL" id="QLJ99635.1"/>
    </source>
</evidence>
<protein>
    <submittedName>
        <fullName evidence="2">Uncharacterized protein</fullName>
    </submittedName>
</protein>
<feature type="region of interest" description="Disordered" evidence="1">
    <location>
        <begin position="26"/>
        <end position="62"/>
    </location>
</feature>